<evidence type="ECO:0000313" key="1">
    <source>
        <dbReference type="EMBL" id="EYC14806.1"/>
    </source>
</evidence>
<name>A0A016UIS7_9BILA</name>
<dbReference type="Proteomes" id="UP000024635">
    <property type="component" value="Unassembled WGS sequence"/>
</dbReference>
<protein>
    <submittedName>
        <fullName evidence="1">Uncharacterized protein</fullName>
    </submittedName>
</protein>
<reference evidence="2" key="1">
    <citation type="journal article" date="2015" name="Nat. Genet.">
        <title>The genome and transcriptome of the zoonotic hookworm Ancylostoma ceylanicum identify infection-specific gene families.</title>
        <authorList>
            <person name="Schwarz E.M."/>
            <person name="Hu Y."/>
            <person name="Antoshechkin I."/>
            <person name="Miller M.M."/>
            <person name="Sternberg P.W."/>
            <person name="Aroian R.V."/>
        </authorList>
    </citation>
    <scope>NUCLEOTIDE SEQUENCE</scope>
    <source>
        <strain evidence="2">HY135</strain>
    </source>
</reference>
<keyword evidence="2" id="KW-1185">Reference proteome</keyword>
<sequence>MCNTQGTSVFGTCTHAPHHLLDRPRRDGADAQSVFLRRTVRRDFPAASEGATDNRSGCVAVPPLAYDRL</sequence>
<comment type="caution">
    <text evidence="1">The sequence shown here is derived from an EMBL/GenBank/DDBJ whole genome shotgun (WGS) entry which is preliminary data.</text>
</comment>
<evidence type="ECO:0000313" key="2">
    <source>
        <dbReference type="Proteomes" id="UP000024635"/>
    </source>
</evidence>
<proteinExistence type="predicted"/>
<dbReference type="EMBL" id="JARK01001375">
    <property type="protein sequence ID" value="EYC14806.1"/>
    <property type="molecule type" value="Genomic_DNA"/>
</dbReference>
<dbReference type="AlphaFoldDB" id="A0A016UIS7"/>
<accession>A0A016UIS7</accession>
<organism evidence="1 2">
    <name type="scientific">Ancylostoma ceylanicum</name>
    <dbReference type="NCBI Taxonomy" id="53326"/>
    <lineage>
        <taxon>Eukaryota</taxon>
        <taxon>Metazoa</taxon>
        <taxon>Ecdysozoa</taxon>
        <taxon>Nematoda</taxon>
        <taxon>Chromadorea</taxon>
        <taxon>Rhabditida</taxon>
        <taxon>Rhabditina</taxon>
        <taxon>Rhabditomorpha</taxon>
        <taxon>Strongyloidea</taxon>
        <taxon>Ancylostomatidae</taxon>
        <taxon>Ancylostomatinae</taxon>
        <taxon>Ancylostoma</taxon>
    </lineage>
</organism>
<gene>
    <name evidence="1" type="primary">Acey_s0039.g19</name>
    <name evidence="1" type="ORF">Y032_0039g19</name>
</gene>